<dbReference type="GO" id="GO:0016787">
    <property type="term" value="F:hydrolase activity"/>
    <property type="evidence" value="ECO:0007669"/>
    <property type="project" value="UniProtKB-KW"/>
</dbReference>
<dbReference type="PANTHER" id="PTHR43798:SF33">
    <property type="entry name" value="HYDROLASE, PUTATIVE (AFU_ORTHOLOGUE AFUA_2G14860)-RELATED"/>
    <property type="match status" value="1"/>
</dbReference>
<name>A0ABY9GGM1_9PSED</name>
<dbReference type="EMBL" id="CP117449">
    <property type="protein sequence ID" value="WLH14809.1"/>
    <property type="molecule type" value="Genomic_DNA"/>
</dbReference>
<evidence type="ECO:0000313" key="3">
    <source>
        <dbReference type="Proteomes" id="UP001230339"/>
    </source>
</evidence>
<dbReference type="RefSeq" id="WP_305389500.1">
    <property type="nucleotide sequence ID" value="NZ_CP117426.1"/>
</dbReference>
<dbReference type="PRINTS" id="PR00111">
    <property type="entry name" value="ABHYDROLASE"/>
</dbReference>
<dbReference type="InterPro" id="IPR029058">
    <property type="entry name" value="AB_hydrolase_fold"/>
</dbReference>
<dbReference type="SUPFAM" id="SSF53474">
    <property type="entry name" value="alpha/beta-Hydrolases"/>
    <property type="match status" value="1"/>
</dbReference>
<organism evidence="2 3">
    <name type="scientific">Pseudomonas hefeiensis</name>
    <dbReference type="NCBI Taxonomy" id="2738125"/>
    <lineage>
        <taxon>Bacteria</taxon>
        <taxon>Pseudomonadati</taxon>
        <taxon>Pseudomonadota</taxon>
        <taxon>Gammaproteobacteria</taxon>
        <taxon>Pseudomonadales</taxon>
        <taxon>Pseudomonadaceae</taxon>
        <taxon>Pseudomonas</taxon>
    </lineage>
</organism>
<dbReference type="InterPro" id="IPR000073">
    <property type="entry name" value="AB_hydrolase_1"/>
</dbReference>
<accession>A0ABY9GGM1</accession>
<evidence type="ECO:0000313" key="2">
    <source>
        <dbReference type="EMBL" id="WLH14809.1"/>
    </source>
</evidence>
<proteinExistence type="predicted"/>
<feature type="domain" description="AB hydrolase-1" evidence="1">
    <location>
        <begin position="34"/>
        <end position="267"/>
    </location>
</feature>
<reference evidence="2 3" key="1">
    <citation type="submission" date="2023-02" db="EMBL/GenBank/DDBJ databases">
        <title>Evolution of Hrp T3SS in non-pathogenic Pseudomonas fluorescens.</title>
        <authorList>
            <person name="Liao K."/>
            <person name="Wei H."/>
            <person name="Gu Y."/>
        </authorList>
    </citation>
    <scope>NUCLEOTIDE SEQUENCE [LARGE SCALE GENOMIC DNA]</scope>
    <source>
        <strain evidence="2 3">FP205</strain>
    </source>
</reference>
<protein>
    <submittedName>
        <fullName evidence="2">Alpha/beta hydrolase</fullName>
    </submittedName>
</protein>
<sequence length="300" mass="33421">MSFWTDLLGLEFEVKYVDVKGIKTRAMKAGCGEPVIFLHGISGHLEAFISSVPGHSGDFECHLIDMLGCGYTDKPQGKYTVERLARHVLDYMDVMGLEKANLCGISLGGWVVGWIAAKYPERVKRVTMVLAAGTPAMATSEIAEMIRQSTTAAVTNLDIEDTRKRLLKVIYDPKQVTQELVEVRYTIYHHPEFQAALDNILAPTEPELYRQAMLSEKLLADVQAEVLLVWSDKDAYTDLTGAQHFVNNIPKHKLVTFENTGHWPPYERSADFACLNVGFLKGGLTTVRAGNYDANPEGRK</sequence>
<evidence type="ECO:0000259" key="1">
    <source>
        <dbReference type="Pfam" id="PF00561"/>
    </source>
</evidence>
<dbReference type="InterPro" id="IPR050266">
    <property type="entry name" value="AB_hydrolase_sf"/>
</dbReference>
<gene>
    <name evidence="2" type="ORF">PSH57_11105</name>
</gene>
<keyword evidence="3" id="KW-1185">Reference proteome</keyword>
<dbReference type="Proteomes" id="UP001230339">
    <property type="component" value="Chromosome"/>
</dbReference>
<dbReference type="Pfam" id="PF00561">
    <property type="entry name" value="Abhydrolase_1"/>
    <property type="match status" value="1"/>
</dbReference>
<dbReference type="Gene3D" id="3.40.50.1820">
    <property type="entry name" value="alpha/beta hydrolase"/>
    <property type="match status" value="1"/>
</dbReference>
<dbReference type="PANTHER" id="PTHR43798">
    <property type="entry name" value="MONOACYLGLYCEROL LIPASE"/>
    <property type="match status" value="1"/>
</dbReference>
<keyword evidence="2" id="KW-0378">Hydrolase</keyword>